<reference evidence="3 4" key="1">
    <citation type="submission" date="2016-10" db="EMBL/GenBank/DDBJ databases">
        <authorList>
            <person name="de Groot N.N."/>
        </authorList>
    </citation>
    <scope>NUCLEOTIDE SEQUENCE [LARGE SCALE GENOMIC DNA]</scope>
    <source>
        <strain evidence="3 4">ATCC 700224</strain>
    </source>
</reference>
<dbReference type="AlphaFoldDB" id="A0A1G7GR72"/>
<dbReference type="Pfam" id="PF13439">
    <property type="entry name" value="Glyco_transf_4"/>
    <property type="match status" value="1"/>
</dbReference>
<dbReference type="Proteomes" id="UP000199412">
    <property type="component" value="Unassembled WGS sequence"/>
</dbReference>
<dbReference type="EMBL" id="FNAP01000015">
    <property type="protein sequence ID" value="SDE90650.1"/>
    <property type="molecule type" value="Genomic_DNA"/>
</dbReference>
<dbReference type="Pfam" id="PF00534">
    <property type="entry name" value="Glycos_transf_1"/>
    <property type="match status" value="1"/>
</dbReference>
<evidence type="ECO:0000313" key="3">
    <source>
        <dbReference type="EMBL" id="SDE90650.1"/>
    </source>
</evidence>
<protein>
    <submittedName>
        <fullName evidence="3">Glycosyltransferase involved in cell wall bisynthesis</fullName>
    </submittedName>
</protein>
<gene>
    <name evidence="3" type="ORF">SAMN05421720_11562</name>
</gene>
<evidence type="ECO:0000259" key="1">
    <source>
        <dbReference type="Pfam" id="PF00534"/>
    </source>
</evidence>
<dbReference type="GO" id="GO:0016757">
    <property type="term" value="F:glycosyltransferase activity"/>
    <property type="evidence" value="ECO:0007669"/>
    <property type="project" value="InterPro"/>
</dbReference>
<organism evidence="3 4">
    <name type="scientific">Rhodospira trueperi</name>
    <dbReference type="NCBI Taxonomy" id="69960"/>
    <lineage>
        <taxon>Bacteria</taxon>
        <taxon>Pseudomonadati</taxon>
        <taxon>Pseudomonadota</taxon>
        <taxon>Alphaproteobacteria</taxon>
        <taxon>Rhodospirillales</taxon>
        <taxon>Rhodospirillaceae</taxon>
        <taxon>Rhodospira</taxon>
    </lineage>
</organism>
<dbReference type="Gene3D" id="3.40.50.2000">
    <property type="entry name" value="Glycogen Phosphorylase B"/>
    <property type="match status" value="2"/>
</dbReference>
<dbReference type="PANTHER" id="PTHR12526">
    <property type="entry name" value="GLYCOSYLTRANSFERASE"/>
    <property type="match status" value="1"/>
</dbReference>
<dbReference type="SUPFAM" id="SSF53756">
    <property type="entry name" value="UDP-Glycosyltransferase/glycogen phosphorylase"/>
    <property type="match status" value="1"/>
</dbReference>
<feature type="domain" description="Glycosyltransferase subfamily 4-like N-terminal" evidence="2">
    <location>
        <begin position="102"/>
        <end position="249"/>
    </location>
</feature>
<dbReference type="InterPro" id="IPR028098">
    <property type="entry name" value="Glyco_trans_4-like_N"/>
</dbReference>
<dbReference type="RefSeq" id="WP_092787769.1">
    <property type="nucleotide sequence ID" value="NZ_FNAP01000015.1"/>
</dbReference>
<name>A0A1G7GR72_9PROT</name>
<sequence length="468" mass="52150">MSSRPARCIVHVNEADAGGGAQVIARSMVQAARSAGRESWLLVNRKLTDDSAVLPLPDSGGGSVLWRGACRALARFSRRLPYRLGHPLERSARLAEQPVDAVDWMWGREPFHRPHTRKILELSPRSPDVLHAHNLHHGYFDLRVLPHVSRRVPLVLTLHDEWLLTGHCAGTMGCERWTTGCGQCPDLDRYPPLRRDNTAANWRRKADIFKDSRLFVSTPSQWLMARVDRSMVAPAIAERRVIPNGIDTAAFQAGDRAAARSRLRLPDDAHVVLFSANSMRSNAFKDYPTIRQAVRRLTQAFPDRDVILLALGDAGDDPEAADLDVRFLGLTNDQRLIQDAYHAADLYLHAAHTDNFPTTILEALASGLPVVATAVGGIPEQIRALDLPGCDTTNPHTVSGNETGVLVPHRDDGAMARAAETLLTQDDLRHRLSENARRDARDRYDLSVQTRAFMDWYDEIVDRFGRPT</sequence>
<dbReference type="OrthoDB" id="186663at2"/>
<dbReference type="PANTHER" id="PTHR12526:SF635">
    <property type="entry name" value="GLYCOSYL TRANSFERASE GROUP 1"/>
    <property type="match status" value="1"/>
</dbReference>
<accession>A0A1G7GR72</accession>
<proteinExistence type="predicted"/>
<keyword evidence="4" id="KW-1185">Reference proteome</keyword>
<dbReference type="STRING" id="69960.SAMN05421720_11562"/>
<keyword evidence="3" id="KW-0808">Transferase</keyword>
<dbReference type="InterPro" id="IPR001296">
    <property type="entry name" value="Glyco_trans_1"/>
</dbReference>
<evidence type="ECO:0000313" key="4">
    <source>
        <dbReference type="Proteomes" id="UP000199412"/>
    </source>
</evidence>
<feature type="domain" description="Glycosyl transferase family 1" evidence="1">
    <location>
        <begin position="324"/>
        <end position="438"/>
    </location>
</feature>
<evidence type="ECO:0000259" key="2">
    <source>
        <dbReference type="Pfam" id="PF13439"/>
    </source>
</evidence>